<dbReference type="Pfam" id="PF14916">
    <property type="entry name" value="CCDC92"/>
    <property type="match status" value="1"/>
</dbReference>
<feature type="coiled-coil region" evidence="2">
    <location>
        <begin position="77"/>
        <end position="118"/>
    </location>
</feature>
<evidence type="ECO:0000313" key="15">
    <source>
        <dbReference type="Proteomes" id="UP000663838"/>
    </source>
</evidence>
<dbReference type="Proteomes" id="UP000663838">
    <property type="component" value="Unassembled WGS sequence"/>
</dbReference>
<dbReference type="Proteomes" id="UP000663862">
    <property type="component" value="Unassembled WGS sequence"/>
</dbReference>
<dbReference type="PANTHER" id="PTHR14882">
    <property type="entry name" value="COILED-COIL DOMAIN-CONTAINING 74A"/>
    <property type="match status" value="1"/>
</dbReference>
<reference evidence="13" key="1">
    <citation type="submission" date="2021-02" db="EMBL/GenBank/DDBJ databases">
        <authorList>
            <person name="Nowell W R."/>
        </authorList>
    </citation>
    <scope>NUCLEOTIDE SEQUENCE</scope>
</reference>
<evidence type="ECO:0000313" key="13">
    <source>
        <dbReference type="EMBL" id="CAF4502341.1"/>
    </source>
</evidence>
<evidence type="ECO:0000313" key="12">
    <source>
        <dbReference type="EMBL" id="CAF4446240.1"/>
    </source>
</evidence>
<evidence type="ECO:0000313" key="16">
    <source>
        <dbReference type="Proteomes" id="UP000663873"/>
    </source>
</evidence>
<dbReference type="Proteomes" id="UP000663873">
    <property type="component" value="Unassembled WGS sequence"/>
</dbReference>
<organism evidence="13 15">
    <name type="scientific">Rotaria socialis</name>
    <dbReference type="NCBI Taxonomy" id="392032"/>
    <lineage>
        <taxon>Eukaryota</taxon>
        <taxon>Metazoa</taxon>
        <taxon>Spiralia</taxon>
        <taxon>Gnathifera</taxon>
        <taxon>Rotifera</taxon>
        <taxon>Eurotatoria</taxon>
        <taxon>Bdelloidea</taxon>
        <taxon>Philodinida</taxon>
        <taxon>Philodinidae</taxon>
        <taxon>Rotaria</taxon>
    </lineage>
</organism>
<dbReference type="EMBL" id="CAJNXB010004592">
    <property type="protein sequence ID" value="CAF3383604.1"/>
    <property type="molecule type" value="Genomic_DNA"/>
</dbReference>
<evidence type="ECO:0000313" key="5">
    <source>
        <dbReference type="EMBL" id="CAF3233561.1"/>
    </source>
</evidence>
<comment type="caution">
    <text evidence="13">The sequence shown here is derived from an EMBL/GenBank/DDBJ whole genome shotgun (WGS) entry which is preliminary data.</text>
</comment>
<dbReference type="EMBL" id="CAJNYU010004256">
    <property type="protein sequence ID" value="CAF3736934.1"/>
    <property type="molecule type" value="Genomic_DNA"/>
</dbReference>
<feature type="compositionally biased region" description="Low complexity" evidence="3">
    <location>
        <begin position="200"/>
        <end position="210"/>
    </location>
</feature>
<evidence type="ECO:0000256" key="2">
    <source>
        <dbReference type="SAM" id="Coils"/>
    </source>
</evidence>
<evidence type="ECO:0000313" key="9">
    <source>
        <dbReference type="EMBL" id="CAF3772631.1"/>
    </source>
</evidence>
<dbReference type="EMBL" id="CAJOBR010002061">
    <property type="protein sequence ID" value="CAF4654399.1"/>
    <property type="molecule type" value="Genomic_DNA"/>
</dbReference>
<evidence type="ECO:0000313" key="11">
    <source>
        <dbReference type="EMBL" id="CAF4202473.1"/>
    </source>
</evidence>
<evidence type="ECO:0000256" key="3">
    <source>
        <dbReference type="SAM" id="MobiDB-lite"/>
    </source>
</evidence>
<sequence length="305" mass="34973">MSEIKYSVTDINTLTQRLQSAEKSITFIQREHASTLSNLHEEISKWQQKCSDLTFQLAIGGGTIVNSTDDSKFRLTIEQLENEIHQCKQTINDLNRILEEKEKSINDYENLLIVNERKHTQELRLEIDKQRQLKIELDQRSTLIAQLTNQLYREKQLQQQQAQTRARLAQAILPNKPPKFSSTSETQHKLHALSTKHLSNRSSSLGSRASPDPDLTKALLIKRRPPTPPQQLRPLSSKSIESNDEQSYSKRQRQLLNSRTENIESNKIASFRPSIKLSTVLPPIVTRKMPLKAMATTAFQQEGEV</sequence>
<dbReference type="EMBL" id="CAJOBQ010000003">
    <property type="protein sequence ID" value="CAF4202473.1"/>
    <property type="molecule type" value="Genomic_DNA"/>
</dbReference>
<gene>
    <name evidence="8" type="ORF">FME351_LOCUS30034</name>
    <name evidence="9" type="ORF">GRG538_LOCUS32588</name>
    <name evidence="10" type="ORF">HFQ381_LOCUS3061</name>
    <name evidence="7" type="ORF">KIK155_LOCUS21202</name>
    <name evidence="5" type="ORF">LUA448_LOCUS3872</name>
    <name evidence="14" type="ORF">QYT958_LOCUS15062</name>
    <name evidence="6" type="ORF">TIS948_LOCUS26182</name>
    <name evidence="13" type="ORF">TOA249_LOCUS3553</name>
    <name evidence="11" type="ORF">TSG867_LOCUS189</name>
    <name evidence="12" type="ORF">UJA718_LOCUS22457</name>
</gene>
<dbReference type="OrthoDB" id="2155209at2759"/>
<dbReference type="InterPro" id="IPR039496">
    <property type="entry name" value="CCDC92/74_N"/>
</dbReference>
<dbReference type="EMBL" id="CAJOBO010000106">
    <property type="protein sequence ID" value="CAF4130903.1"/>
    <property type="molecule type" value="Genomic_DNA"/>
</dbReference>
<evidence type="ECO:0000313" key="7">
    <source>
        <dbReference type="EMBL" id="CAF3606423.1"/>
    </source>
</evidence>
<dbReference type="PANTHER" id="PTHR14882:SF1">
    <property type="entry name" value="CCDC92 DOMAIN-CONTAINING PROTEIN"/>
    <property type="match status" value="1"/>
</dbReference>
<keyword evidence="1 2" id="KW-0175">Coiled coil</keyword>
<evidence type="ECO:0000313" key="6">
    <source>
        <dbReference type="EMBL" id="CAF3383604.1"/>
    </source>
</evidence>
<dbReference type="EMBL" id="CAJOBP010004628">
    <property type="protein sequence ID" value="CAF4446240.1"/>
    <property type="molecule type" value="Genomic_DNA"/>
</dbReference>
<proteinExistence type="predicted"/>
<protein>
    <recommendedName>
        <fullName evidence="4">CCDC92/74 N-terminal domain-containing protein</fullName>
    </recommendedName>
</protein>
<accession>A0A820VIT4</accession>
<dbReference type="Proteomes" id="UP000663825">
    <property type="component" value="Unassembled WGS sequence"/>
</dbReference>
<dbReference type="EMBL" id="CAJOBS010000126">
    <property type="protein sequence ID" value="CAF4502341.1"/>
    <property type="molecule type" value="Genomic_DNA"/>
</dbReference>
<dbReference type="EMBL" id="CAJNYV010003734">
    <property type="protein sequence ID" value="CAF3606423.1"/>
    <property type="molecule type" value="Genomic_DNA"/>
</dbReference>
<dbReference type="Proteomes" id="UP000663869">
    <property type="component" value="Unassembled WGS sequence"/>
</dbReference>
<dbReference type="EMBL" id="CAJNYT010005764">
    <property type="protein sequence ID" value="CAF3772631.1"/>
    <property type="molecule type" value="Genomic_DNA"/>
</dbReference>
<evidence type="ECO:0000313" key="14">
    <source>
        <dbReference type="EMBL" id="CAF4654399.1"/>
    </source>
</evidence>
<dbReference type="AlphaFoldDB" id="A0A820VIT4"/>
<dbReference type="InterPro" id="IPR040370">
    <property type="entry name" value="CCDC74A/CCDC74B/CCDC92"/>
</dbReference>
<dbReference type="Proteomes" id="UP000663848">
    <property type="component" value="Unassembled WGS sequence"/>
</dbReference>
<feature type="region of interest" description="Disordered" evidence="3">
    <location>
        <begin position="175"/>
        <end position="254"/>
    </location>
</feature>
<dbReference type="Proteomes" id="UP000663833">
    <property type="component" value="Unassembled WGS sequence"/>
</dbReference>
<evidence type="ECO:0000259" key="4">
    <source>
        <dbReference type="Pfam" id="PF14916"/>
    </source>
</evidence>
<evidence type="ECO:0000256" key="1">
    <source>
        <dbReference type="ARBA" id="ARBA00023054"/>
    </source>
</evidence>
<name>A0A820VIT4_9BILA</name>
<dbReference type="Proteomes" id="UP000663851">
    <property type="component" value="Unassembled WGS sequence"/>
</dbReference>
<evidence type="ECO:0000313" key="10">
    <source>
        <dbReference type="EMBL" id="CAF4130903.1"/>
    </source>
</evidence>
<keyword evidence="16" id="KW-1185">Reference proteome</keyword>
<dbReference type="Proteomes" id="UP000663865">
    <property type="component" value="Unassembled WGS sequence"/>
</dbReference>
<dbReference type="Proteomes" id="UP000663872">
    <property type="component" value="Unassembled WGS sequence"/>
</dbReference>
<evidence type="ECO:0000313" key="8">
    <source>
        <dbReference type="EMBL" id="CAF3736934.1"/>
    </source>
</evidence>
<feature type="domain" description="CCDC92/74 N-terminal" evidence="4">
    <location>
        <begin position="16"/>
        <end position="63"/>
    </location>
</feature>
<dbReference type="EMBL" id="CAJNYD010000225">
    <property type="protein sequence ID" value="CAF3233561.1"/>
    <property type="molecule type" value="Genomic_DNA"/>
</dbReference>